<feature type="region of interest" description="Disordered" evidence="1">
    <location>
        <begin position="78"/>
        <end position="122"/>
    </location>
</feature>
<dbReference type="HOGENOM" id="CLU_157433_0_0_1"/>
<dbReference type="InterPro" id="IPR036028">
    <property type="entry name" value="SH3-like_dom_sf"/>
</dbReference>
<accession>U9SXG7</accession>
<evidence type="ECO:0000313" key="2">
    <source>
        <dbReference type="EMBL" id="ERZ95850.1"/>
    </source>
</evidence>
<dbReference type="SUPFAM" id="SSF50044">
    <property type="entry name" value="SH3-domain"/>
    <property type="match status" value="1"/>
</dbReference>
<evidence type="ECO:0008006" key="3">
    <source>
        <dbReference type="Google" id="ProtNLM"/>
    </source>
</evidence>
<dbReference type="AlphaFoldDB" id="U9SXG7"/>
<dbReference type="EMBL" id="KI300912">
    <property type="protein sequence ID" value="ERZ95850.1"/>
    <property type="molecule type" value="Genomic_DNA"/>
</dbReference>
<protein>
    <recommendedName>
        <fullName evidence="3">SH3 domain-containing protein</fullName>
    </recommendedName>
</protein>
<dbReference type="VEuPathDB" id="FungiDB:RhiirFUN_004714"/>
<name>U9SXG7_RHIID</name>
<reference evidence="2" key="1">
    <citation type="submission" date="2013-07" db="EMBL/GenBank/DDBJ databases">
        <title>The genome of an arbuscular mycorrhizal fungus provides insights into the evolution of the oldest plant symbiosis.</title>
        <authorList>
            <consortium name="DOE Joint Genome Institute"/>
            <person name="Tisserant E."/>
            <person name="Malbreil M."/>
            <person name="Kuo A."/>
            <person name="Kohler A."/>
            <person name="Symeonidi A."/>
            <person name="Balestrini R."/>
            <person name="Charron P."/>
            <person name="Duensing N."/>
            <person name="Frei-dit-Frey N."/>
            <person name="Gianinazzi-Pearson V."/>
            <person name="Gilbert B."/>
            <person name="Handa Y."/>
            <person name="Hijri M."/>
            <person name="Kaul R."/>
            <person name="Kawaguchi M."/>
            <person name="Krajinski F."/>
            <person name="Lammers P."/>
            <person name="Lapierre D."/>
            <person name="Masclaux F.G."/>
            <person name="Murat C."/>
            <person name="Morin E."/>
            <person name="Ndikumana S."/>
            <person name="Pagni M."/>
            <person name="Petitpierre D."/>
            <person name="Requena N."/>
            <person name="Rosikiewicz P."/>
            <person name="Riley R."/>
            <person name="Saito K."/>
            <person name="San Clemente H."/>
            <person name="Shapiro H."/>
            <person name="van Tuinen D."/>
            <person name="Becard G."/>
            <person name="Bonfante P."/>
            <person name="Paszkowski U."/>
            <person name="Shachar-Hill Y."/>
            <person name="Young J.P."/>
            <person name="Sanders I.R."/>
            <person name="Henrissat B."/>
            <person name="Rensing S.A."/>
            <person name="Grigoriev I.V."/>
            <person name="Corradi N."/>
            <person name="Roux C."/>
            <person name="Martin F."/>
        </authorList>
    </citation>
    <scope>NUCLEOTIDE SEQUENCE</scope>
    <source>
        <strain evidence="2">DAOM 197198</strain>
    </source>
</reference>
<sequence length="133" mass="14445">MITKDSSKLKKLVEFAEKGGIGTCVASQDISAKSEADLMFYTGEVITVLKHIKDDIYLGYCEGVIGTFKGKTVKFNGSLKNPKSMKSEKNISPPSQSSSSENNYDQSSPKKSNSIQSSDSVDKNLGFLGMFNI</sequence>
<gene>
    <name evidence="2" type="ORF">GLOINDRAFT_13209</name>
</gene>
<evidence type="ECO:0000256" key="1">
    <source>
        <dbReference type="SAM" id="MobiDB-lite"/>
    </source>
</evidence>
<organism evidence="2">
    <name type="scientific">Rhizophagus irregularis (strain DAOM 181602 / DAOM 197198 / MUCL 43194)</name>
    <name type="common">Arbuscular mycorrhizal fungus</name>
    <name type="synonym">Glomus intraradices</name>
    <dbReference type="NCBI Taxonomy" id="747089"/>
    <lineage>
        <taxon>Eukaryota</taxon>
        <taxon>Fungi</taxon>
        <taxon>Fungi incertae sedis</taxon>
        <taxon>Mucoromycota</taxon>
        <taxon>Glomeromycotina</taxon>
        <taxon>Glomeromycetes</taxon>
        <taxon>Glomerales</taxon>
        <taxon>Glomeraceae</taxon>
        <taxon>Rhizophagus</taxon>
    </lineage>
</organism>
<dbReference type="Gene3D" id="2.30.30.40">
    <property type="entry name" value="SH3 Domains"/>
    <property type="match status" value="1"/>
</dbReference>
<feature type="compositionally biased region" description="Low complexity" evidence="1">
    <location>
        <begin position="90"/>
        <end position="119"/>
    </location>
</feature>
<proteinExistence type="predicted"/>